<organism evidence="3 4">
    <name type="scientific">Undibacterium griseum</name>
    <dbReference type="NCBI Taxonomy" id="2762295"/>
    <lineage>
        <taxon>Bacteria</taxon>
        <taxon>Pseudomonadati</taxon>
        <taxon>Pseudomonadota</taxon>
        <taxon>Betaproteobacteria</taxon>
        <taxon>Burkholderiales</taxon>
        <taxon>Oxalobacteraceae</taxon>
        <taxon>Undibacterium</taxon>
    </lineage>
</organism>
<feature type="region of interest" description="Disordered" evidence="1">
    <location>
        <begin position="1"/>
        <end position="45"/>
    </location>
</feature>
<keyword evidence="4" id="KW-1185">Reference proteome</keyword>
<evidence type="ECO:0000259" key="2">
    <source>
        <dbReference type="SMART" id="SM00530"/>
    </source>
</evidence>
<dbReference type="InterPro" id="IPR001387">
    <property type="entry name" value="Cro/C1-type_HTH"/>
</dbReference>
<evidence type="ECO:0000256" key="1">
    <source>
        <dbReference type="SAM" id="MobiDB-lite"/>
    </source>
</evidence>
<proteinExistence type="predicted"/>
<name>A0ABR6YM38_9BURK</name>
<evidence type="ECO:0000313" key="4">
    <source>
        <dbReference type="Proteomes" id="UP000613113"/>
    </source>
</evidence>
<feature type="compositionally biased region" description="Basic and acidic residues" evidence="1">
    <location>
        <begin position="1"/>
        <end position="11"/>
    </location>
</feature>
<dbReference type="SMART" id="SM00530">
    <property type="entry name" value="HTH_XRE"/>
    <property type="match status" value="1"/>
</dbReference>
<protein>
    <submittedName>
        <fullName evidence="3">XRE family transcriptional regulator</fullName>
    </submittedName>
</protein>
<evidence type="ECO:0000313" key="3">
    <source>
        <dbReference type="EMBL" id="MBC3884941.1"/>
    </source>
</evidence>
<dbReference type="Proteomes" id="UP000613113">
    <property type="component" value="Unassembled WGS sequence"/>
</dbReference>
<dbReference type="EMBL" id="JACOGC010000002">
    <property type="protein sequence ID" value="MBC3884941.1"/>
    <property type="molecule type" value="Genomic_DNA"/>
</dbReference>
<dbReference type="Pfam" id="PF13744">
    <property type="entry name" value="HTH_37"/>
    <property type="match status" value="1"/>
</dbReference>
<accession>A0ABR6YM38</accession>
<gene>
    <name evidence="3" type="ORF">H8K27_07365</name>
</gene>
<comment type="caution">
    <text evidence="3">The sequence shown here is derived from an EMBL/GenBank/DDBJ whole genome shotgun (WGS) entry which is preliminary data.</text>
</comment>
<dbReference type="InterPro" id="IPR039554">
    <property type="entry name" value="HigA2-like_HTH"/>
</dbReference>
<reference evidence="3 4" key="1">
    <citation type="submission" date="2020-08" db="EMBL/GenBank/DDBJ databases">
        <title>Novel species isolated from subtropical streams in China.</title>
        <authorList>
            <person name="Lu H."/>
        </authorList>
    </citation>
    <scope>NUCLEOTIDE SEQUENCE [LARGE SCALE GENOMIC DNA]</scope>
    <source>
        <strain evidence="3 4">FT31W</strain>
    </source>
</reference>
<dbReference type="Gene3D" id="1.10.260.40">
    <property type="entry name" value="lambda repressor-like DNA-binding domains"/>
    <property type="match status" value="1"/>
</dbReference>
<dbReference type="SUPFAM" id="SSF47413">
    <property type="entry name" value="lambda repressor-like DNA-binding domains"/>
    <property type="match status" value="1"/>
</dbReference>
<sequence>MSIRRQVKEGAKSTSNVSRSRVPSSSFPKVEDTSGGQLLSDLSDASHEGSAKATLASRLNALLDESGLSQSAAAQLLGMPQPKVSAIRNYKLRGISLERLMQALLALNQQVEIVVKPSREAGHCSIRVAV</sequence>
<feature type="domain" description="HTH cro/C1-type" evidence="2">
    <location>
        <begin position="58"/>
        <end position="114"/>
    </location>
</feature>
<feature type="compositionally biased region" description="Low complexity" evidence="1">
    <location>
        <begin position="13"/>
        <end position="26"/>
    </location>
</feature>
<dbReference type="CDD" id="cd00093">
    <property type="entry name" value="HTH_XRE"/>
    <property type="match status" value="1"/>
</dbReference>
<dbReference type="InterPro" id="IPR010982">
    <property type="entry name" value="Lambda_DNA-bd_dom_sf"/>
</dbReference>